<name>A0A4R2IG08_9ACTN</name>
<protein>
    <submittedName>
        <fullName evidence="1">Uncharacterized protein</fullName>
    </submittedName>
</protein>
<evidence type="ECO:0000313" key="1">
    <source>
        <dbReference type="EMBL" id="TCO43643.1"/>
    </source>
</evidence>
<gene>
    <name evidence="1" type="ORF">EV646_112220</name>
</gene>
<proteinExistence type="predicted"/>
<dbReference type="OrthoDB" id="3392539at2"/>
<reference evidence="1 2" key="1">
    <citation type="journal article" date="2015" name="Stand. Genomic Sci.">
        <title>Genomic Encyclopedia of Bacterial and Archaeal Type Strains, Phase III: the genomes of soil and plant-associated and newly described type strains.</title>
        <authorList>
            <person name="Whitman W.B."/>
            <person name="Woyke T."/>
            <person name="Klenk H.P."/>
            <person name="Zhou Y."/>
            <person name="Lilburn T.G."/>
            <person name="Beck B.J."/>
            <person name="De Vos P."/>
            <person name="Vandamme P."/>
            <person name="Eisen J.A."/>
            <person name="Garrity G."/>
            <person name="Hugenholtz P."/>
            <person name="Kyrpides N.C."/>
        </authorList>
    </citation>
    <scope>NUCLEOTIDE SEQUENCE [LARGE SCALE GENOMIC DNA]</scope>
    <source>
        <strain evidence="1 2">VKM Ac-2541</strain>
    </source>
</reference>
<accession>A0A4R2IG08</accession>
<evidence type="ECO:0000313" key="2">
    <source>
        <dbReference type="Proteomes" id="UP000295573"/>
    </source>
</evidence>
<dbReference type="RefSeq" id="WP_132155000.1">
    <property type="nucleotide sequence ID" value="NZ_SLWR01000012.1"/>
</dbReference>
<dbReference type="AlphaFoldDB" id="A0A4R2IG08"/>
<organism evidence="1 2">
    <name type="scientific">Kribbella antiqua</name>
    <dbReference type="NCBI Taxonomy" id="2512217"/>
    <lineage>
        <taxon>Bacteria</taxon>
        <taxon>Bacillati</taxon>
        <taxon>Actinomycetota</taxon>
        <taxon>Actinomycetes</taxon>
        <taxon>Propionibacteriales</taxon>
        <taxon>Kribbellaceae</taxon>
        <taxon>Kribbella</taxon>
    </lineage>
</organism>
<sequence>MTSDDFLRELEVEVEADLTLAESSSPEQDVVLPVEEWRYDPTDVQREEAGLQNLLGAVQAMEESE</sequence>
<comment type="caution">
    <text evidence="1">The sequence shown here is derived from an EMBL/GenBank/DDBJ whole genome shotgun (WGS) entry which is preliminary data.</text>
</comment>
<dbReference type="Proteomes" id="UP000295573">
    <property type="component" value="Unassembled WGS sequence"/>
</dbReference>
<dbReference type="EMBL" id="SLWR01000012">
    <property type="protein sequence ID" value="TCO43643.1"/>
    <property type="molecule type" value="Genomic_DNA"/>
</dbReference>
<keyword evidence="2" id="KW-1185">Reference proteome</keyword>